<dbReference type="VEuPathDB" id="VectorBase:ASIC008867"/>
<evidence type="ECO:0000313" key="1">
    <source>
        <dbReference type="EMBL" id="KFB41275.1"/>
    </source>
</evidence>
<keyword evidence="3" id="KW-1185">Reference proteome</keyword>
<dbReference type="AlphaFoldDB" id="A0A084VTI1"/>
<proteinExistence type="predicted"/>
<dbReference type="Proteomes" id="UP000030765">
    <property type="component" value="Unassembled WGS sequence"/>
</dbReference>
<accession>A0A084VTI1</accession>
<sequence length="49" mass="5614">MNDNRKTSIWGRWFAWRATTAWLGAKILILHSNANGYMPALVHVFPGSR</sequence>
<evidence type="ECO:0000313" key="2">
    <source>
        <dbReference type="EnsemblMetazoa" id="ASIC008867-PA"/>
    </source>
</evidence>
<protein>
    <submittedName>
        <fullName evidence="1 2">Uncharacterized protein</fullName>
    </submittedName>
</protein>
<dbReference type="EnsemblMetazoa" id="ASIC008867-RA">
    <property type="protein sequence ID" value="ASIC008867-PA"/>
    <property type="gene ID" value="ASIC008867"/>
</dbReference>
<reference evidence="2" key="2">
    <citation type="submission" date="2020-05" db="UniProtKB">
        <authorList>
            <consortium name="EnsemblMetazoa"/>
        </authorList>
    </citation>
    <scope>IDENTIFICATION</scope>
</reference>
<reference evidence="1 3" key="1">
    <citation type="journal article" date="2014" name="BMC Genomics">
        <title>Genome sequence of Anopheles sinensis provides insight into genetics basis of mosquito competence for malaria parasites.</title>
        <authorList>
            <person name="Zhou D."/>
            <person name="Zhang D."/>
            <person name="Ding G."/>
            <person name="Shi L."/>
            <person name="Hou Q."/>
            <person name="Ye Y."/>
            <person name="Xu Y."/>
            <person name="Zhou H."/>
            <person name="Xiong C."/>
            <person name="Li S."/>
            <person name="Yu J."/>
            <person name="Hong S."/>
            <person name="Yu X."/>
            <person name="Zou P."/>
            <person name="Chen C."/>
            <person name="Chang X."/>
            <person name="Wang W."/>
            <person name="Lv Y."/>
            <person name="Sun Y."/>
            <person name="Ma L."/>
            <person name="Shen B."/>
            <person name="Zhu C."/>
        </authorList>
    </citation>
    <scope>NUCLEOTIDE SEQUENCE [LARGE SCALE GENOMIC DNA]</scope>
</reference>
<dbReference type="EMBL" id="KE525079">
    <property type="protein sequence ID" value="KFB41275.1"/>
    <property type="molecule type" value="Genomic_DNA"/>
</dbReference>
<name>A0A084VTI1_ANOSI</name>
<evidence type="ECO:0000313" key="3">
    <source>
        <dbReference type="Proteomes" id="UP000030765"/>
    </source>
</evidence>
<gene>
    <name evidence="1" type="ORF">ZHAS_00008867</name>
</gene>
<organism evidence="1">
    <name type="scientific">Anopheles sinensis</name>
    <name type="common">Mosquito</name>
    <dbReference type="NCBI Taxonomy" id="74873"/>
    <lineage>
        <taxon>Eukaryota</taxon>
        <taxon>Metazoa</taxon>
        <taxon>Ecdysozoa</taxon>
        <taxon>Arthropoda</taxon>
        <taxon>Hexapoda</taxon>
        <taxon>Insecta</taxon>
        <taxon>Pterygota</taxon>
        <taxon>Neoptera</taxon>
        <taxon>Endopterygota</taxon>
        <taxon>Diptera</taxon>
        <taxon>Nematocera</taxon>
        <taxon>Culicoidea</taxon>
        <taxon>Culicidae</taxon>
        <taxon>Anophelinae</taxon>
        <taxon>Anopheles</taxon>
    </lineage>
</organism>
<dbReference type="EMBL" id="ATLV01016355">
    <property type="status" value="NOT_ANNOTATED_CDS"/>
    <property type="molecule type" value="Genomic_DNA"/>
</dbReference>